<reference evidence="2 3" key="1">
    <citation type="submission" date="2022-04" db="EMBL/GenBank/DDBJ databases">
        <title>Gracilibacillus sp. isolated from saltern.</title>
        <authorList>
            <person name="Won M."/>
            <person name="Lee C.-M."/>
            <person name="Woen H.-Y."/>
            <person name="Kwon S.-W."/>
        </authorList>
    </citation>
    <scope>NUCLEOTIDE SEQUENCE [LARGE SCALE GENOMIC DNA]</scope>
    <source>
        <strain evidence="2 3">SSWR10-1</strain>
    </source>
</reference>
<dbReference type="Proteomes" id="UP000831782">
    <property type="component" value="Chromosome"/>
</dbReference>
<sequence length="66" mass="7552">MKDANRNNLSVEEIKVILRAADELIGQGGGTLLAKILKGSREKRVLELELDKCPVYGYFKSKKWMW</sequence>
<dbReference type="InterPro" id="IPR018982">
    <property type="entry name" value="RQC_domain"/>
</dbReference>
<dbReference type="Pfam" id="PF09382">
    <property type="entry name" value="RQC"/>
    <property type="match status" value="1"/>
</dbReference>
<feature type="domain" description="RQC" evidence="1">
    <location>
        <begin position="12"/>
        <end position="62"/>
    </location>
</feature>
<evidence type="ECO:0000313" key="3">
    <source>
        <dbReference type="Proteomes" id="UP000831782"/>
    </source>
</evidence>
<evidence type="ECO:0000259" key="1">
    <source>
        <dbReference type="Pfam" id="PF09382"/>
    </source>
</evidence>
<dbReference type="Gene3D" id="1.10.10.10">
    <property type="entry name" value="Winged helix-like DNA-binding domain superfamily/Winged helix DNA-binding domain"/>
    <property type="match status" value="1"/>
</dbReference>
<proteinExistence type="predicted"/>
<gene>
    <name evidence="2" type="ORF">MUN88_07060</name>
</gene>
<dbReference type="SUPFAM" id="SSF46785">
    <property type="entry name" value="Winged helix' DNA-binding domain"/>
    <property type="match status" value="1"/>
</dbReference>
<accession>A0ABY4F5U5</accession>
<protein>
    <recommendedName>
        <fullName evidence="1">RQC domain-containing protein</fullName>
    </recommendedName>
</protein>
<dbReference type="InterPro" id="IPR036388">
    <property type="entry name" value="WH-like_DNA-bd_sf"/>
</dbReference>
<dbReference type="EMBL" id="CP095072">
    <property type="protein sequence ID" value="UOQ49826.1"/>
    <property type="molecule type" value="Genomic_DNA"/>
</dbReference>
<dbReference type="InterPro" id="IPR036390">
    <property type="entry name" value="WH_DNA-bd_sf"/>
</dbReference>
<organism evidence="2 3">
    <name type="scientific">Gracilibacillus caseinilyticus</name>
    <dbReference type="NCBI Taxonomy" id="2932256"/>
    <lineage>
        <taxon>Bacteria</taxon>
        <taxon>Bacillati</taxon>
        <taxon>Bacillota</taxon>
        <taxon>Bacilli</taxon>
        <taxon>Bacillales</taxon>
        <taxon>Bacillaceae</taxon>
        <taxon>Gracilibacillus</taxon>
    </lineage>
</organism>
<dbReference type="RefSeq" id="WP_244722694.1">
    <property type="nucleotide sequence ID" value="NZ_CP095072.1"/>
</dbReference>
<name>A0ABY4F5U5_9BACI</name>
<keyword evidence="3" id="KW-1185">Reference proteome</keyword>
<evidence type="ECO:0000313" key="2">
    <source>
        <dbReference type="EMBL" id="UOQ49826.1"/>
    </source>
</evidence>